<evidence type="ECO:0000256" key="1">
    <source>
        <dbReference type="RuleBase" id="RU004003"/>
    </source>
</evidence>
<dbReference type="AlphaFoldDB" id="A0A0F3IK00"/>
<evidence type="ECO:0000313" key="7">
    <source>
        <dbReference type="Proteomes" id="UP000033684"/>
    </source>
</evidence>
<feature type="domain" description="Type II/III secretion system secretin-like" evidence="4">
    <location>
        <begin position="270"/>
        <end position="434"/>
    </location>
</feature>
<evidence type="ECO:0000256" key="3">
    <source>
        <dbReference type="SAM" id="SignalP"/>
    </source>
</evidence>
<name>A0A0F3IK00_9GAMM</name>
<reference evidence="6 7" key="2">
    <citation type="journal article" date="2016" name="Microb. Ecol.">
        <title>Genome Characteristics of a Novel Type I Methanotroph (Sn10-6) Isolated from a Flooded Indian Rice Field.</title>
        <authorList>
            <person name="Rahalkar M.C."/>
            <person name="Pandit P.S."/>
            <person name="Dhakephalkar P.K."/>
            <person name="Pore S."/>
            <person name="Arora P."/>
            <person name="Kapse N."/>
        </authorList>
    </citation>
    <scope>NUCLEOTIDE SEQUENCE [LARGE SCALE GENOMIC DNA]</scope>
    <source>
        <strain evidence="6 7">Sn10-6</strain>
    </source>
</reference>
<dbReference type="Pfam" id="PF00263">
    <property type="entry name" value="Secretin"/>
    <property type="match status" value="1"/>
</dbReference>
<dbReference type="InterPro" id="IPR004846">
    <property type="entry name" value="T2SS/T3SS_dom"/>
</dbReference>
<accession>A0A0F3IK00</accession>
<gene>
    <name evidence="6" type="ORF">VZ94_14905</name>
</gene>
<dbReference type="InterPro" id="IPR050810">
    <property type="entry name" value="Bact_Secretion_Sys_Channel"/>
</dbReference>
<keyword evidence="3" id="KW-0732">Signal</keyword>
<dbReference type="PANTHER" id="PTHR30332">
    <property type="entry name" value="PROBABLE GENERAL SECRETION PATHWAY PROTEIN D"/>
    <property type="match status" value="1"/>
</dbReference>
<feature type="domain" description="Pilus formation protein N-terminal" evidence="5">
    <location>
        <begin position="25"/>
        <end position="94"/>
    </location>
</feature>
<dbReference type="PRINTS" id="PR00811">
    <property type="entry name" value="BCTERIALGSPD"/>
</dbReference>
<reference evidence="7" key="1">
    <citation type="submission" date="2015-03" db="EMBL/GenBank/DDBJ databases">
        <title>Draft genome sequence of a novel methanotroph (Sn10-6) isolated from flooded ricefield rhizosphere in India.</title>
        <authorList>
            <person name="Pandit P.S."/>
            <person name="Pore S.D."/>
            <person name="Arora P."/>
            <person name="Kapse N.G."/>
            <person name="Dhakephalkar P.K."/>
            <person name="Rahalkar M.C."/>
        </authorList>
    </citation>
    <scope>NUCLEOTIDE SEQUENCE [LARGE SCALE GENOMIC DNA]</scope>
    <source>
        <strain evidence="7">Sn10-6</strain>
    </source>
</reference>
<organism evidence="6 7">
    <name type="scientific">Methylocucumis oryzae</name>
    <dbReference type="NCBI Taxonomy" id="1632867"/>
    <lineage>
        <taxon>Bacteria</taxon>
        <taxon>Pseudomonadati</taxon>
        <taxon>Pseudomonadota</taxon>
        <taxon>Gammaproteobacteria</taxon>
        <taxon>Methylococcales</taxon>
        <taxon>Methylococcaceae</taxon>
        <taxon>Methylocucumis</taxon>
    </lineage>
</organism>
<dbReference type="Proteomes" id="UP000033684">
    <property type="component" value="Unassembled WGS sequence"/>
</dbReference>
<dbReference type="Pfam" id="PF13629">
    <property type="entry name" value="T2SS-T3SS_pil_N"/>
    <property type="match status" value="1"/>
</dbReference>
<dbReference type="GO" id="GO:0009306">
    <property type="term" value="P:protein secretion"/>
    <property type="evidence" value="ECO:0007669"/>
    <property type="project" value="InterPro"/>
</dbReference>
<feature type="region of interest" description="Disordered" evidence="2">
    <location>
        <begin position="471"/>
        <end position="492"/>
    </location>
</feature>
<dbReference type="PATRIC" id="fig|1632867.3.peg.1538"/>
<dbReference type="GO" id="GO:0015627">
    <property type="term" value="C:type II protein secretion system complex"/>
    <property type="evidence" value="ECO:0007669"/>
    <property type="project" value="TreeGrafter"/>
</dbReference>
<feature type="signal peptide" evidence="3">
    <location>
        <begin position="1"/>
        <end position="22"/>
    </location>
</feature>
<dbReference type="RefSeq" id="WP_045779837.1">
    <property type="nucleotide sequence ID" value="NZ_LAJX01000158.1"/>
</dbReference>
<proteinExistence type="inferred from homology"/>
<evidence type="ECO:0000259" key="4">
    <source>
        <dbReference type="Pfam" id="PF00263"/>
    </source>
</evidence>
<comment type="similarity">
    <text evidence="1">Belongs to the bacterial secretin family.</text>
</comment>
<keyword evidence="7" id="KW-1185">Reference proteome</keyword>
<dbReference type="EMBL" id="LAJX01000158">
    <property type="protein sequence ID" value="KJV05889.1"/>
    <property type="molecule type" value="Genomic_DNA"/>
</dbReference>
<evidence type="ECO:0000259" key="5">
    <source>
        <dbReference type="Pfam" id="PF13629"/>
    </source>
</evidence>
<feature type="chain" id="PRO_5002462152" evidence="3">
    <location>
        <begin position="23"/>
        <end position="492"/>
    </location>
</feature>
<comment type="caution">
    <text evidence="6">The sequence shown here is derived from an EMBL/GenBank/DDBJ whole genome shotgun (WGS) entry which is preliminary data.</text>
</comment>
<evidence type="ECO:0000256" key="2">
    <source>
        <dbReference type="SAM" id="MobiDB-lite"/>
    </source>
</evidence>
<dbReference type="InterPro" id="IPR032789">
    <property type="entry name" value="T2SS-T3SS_pil_N"/>
</dbReference>
<protein>
    <submittedName>
        <fullName evidence="6">Uncharacterized protein</fullName>
    </submittedName>
</protein>
<dbReference type="InterPro" id="IPR001775">
    <property type="entry name" value="GspD/PilQ"/>
</dbReference>
<evidence type="ECO:0000313" key="6">
    <source>
        <dbReference type="EMBL" id="KJV05889.1"/>
    </source>
</evidence>
<sequence>MSVKLFSLLLIMGWLLKANAFASDNALRVTLNKSRFVELKTHTDSFTVANPEIADIELLDENHLYVLGKHLGTTNLTLNNSKLNQYESINIEVTHDIDGLKAKLHELLPTESPSVYSSQGSIVVAGQVSSAEKMDNILAIAKTFLQSDRSKPEEYSTNEKSNGVGLINMMQVGGPQQVMLEVKVAEMNRTLGKELNVDFNMMGQSGQFSGGSVSGAAAVTTTSQNLSSSLNRQLASGALDYATSLISPFGMFGRFISRSGQVNAVISASRSNGLIKILAEPTLTTISGQTADFLSGGEFPIPVQRNVTGGISVDYKEFGIATKFLPVVLDSGRISLKISVDVSELSNVSTVVAAVDNTQSSFVIPALVKRRANSTVELEDGQTLGIAGLISDNTRDSIDKFPGLGDLPVLGQLFTSQSFKKSQTELVIFVTPRLAKPMTTATPKLPTDSFIEPSDVDFYLLGRTEARIKRKQNGTPVSQGAGGAVGQFGQHL</sequence>
<dbReference type="PANTHER" id="PTHR30332:SF17">
    <property type="entry name" value="TYPE IV PILIATION SYSTEM PROTEIN DR_0774-RELATED"/>
    <property type="match status" value="1"/>
</dbReference>
<dbReference type="OrthoDB" id="9775455at2"/>